<proteinExistence type="inferred from homology"/>
<organism evidence="5 6">
    <name type="scientific">Shewanella gaetbuli</name>
    <dbReference type="NCBI Taxonomy" id="220752"/>
    <lineage>
        <taxon>Bacteria</taxon>
        <taxon>Pseudomonadati</taxon>
        <taxon>Pseudomonadota</taxon>
        <taxon>Gammaproteobacteria</taxon>
        <taxon>Alteromonadales</taxon>
        <taxon>Shewanellaceae</taxon>
        <taxon>Shewanella</taxon>
    </lineage>
</organism>
<name>A0A9X1ZLJ7_9GAMM</name>
<evidence type="ECO:0000256" key="2">
    <source>
        <dbReference type="ARBA" id="ARBA00007703"/>
    </source>
</evidence>
<dbReference type="SUPFAM" id="SSF140566">
    <property type="entry name" value="FlgN-like"/>
    <property type="match status" value="1"/>
</dbReference>
<keyword evidence="6" id="KW-1185">Reference proteome</keyword>
<dbReference type="Gene3D" id="1.20.58.300">
    <property type="entry name" value="FlgN-like"/>
    <property type="match status" value="1"/>
</dbReference>
<reference evidence="5" key="1">
    <citation type="submission" date="2022-01" db="EMBL/GenBank/DDBJ databases">
        <title>Whole genome-based taxonomy of the Shewanellaceae.</title>
        <authorList>
            <person name="Martin-Rodriguez A.J."/>
        </authorList>
    </citation>
    <scope>NUCLEOTIDE SEQUENCE</scope>
    <source>
        <strain evidence="5">DSM 16422</strain>
    </source>
</reference>
<dbReference type="InterPro" id="IPR007809">
    <property type="entry name" value="FlgN-like"/>
</dbReference>
<dbReference type="EMBL" id="JAKIKP010000002">
    <property type="protein sequence ID" value="MCL1141715.1"/>
    <property type="molecule type" value="Genomic_DNA"/>
</dbReference>
<dbReference type="GO" id="GO:0044780">
    <property type="term" value="P:bacterial-type flagellum assembly"/>
    <property type="evidence" value="ECO:0007669"/>
    <property type="project" value="InterPro"/>
</dbReference>
<accession>A0A9X1ZLJ7</accession>
<comment type="similarity">
    <text evidence="2">Belongs to the FlgN family.</text>
</comment>
<protein>
    <submittedName>
        <fullName evidence="5">Flagellar protein FlgN</fullName>
    </submittedName>
</protein>
<comment type="caution">
    <text evidence="5">The sequence shown here is derived from an EMBL/GenBank/DDBJ whole genome shotgun (WGS) entry which is preliminary data.</text>
</comment>
<evidence type="ECO:0000256" key="4">
    <source>
        <dbReference type="SAM" id="Coils"/>
    </source>
</evidence>
<sequence length="141" mass="15558">MTEIATLLTQQHAVLSSLKTLISAEKQALQQQDADQLLKLSQQKQQYLDTLKSHDDALANHPDSHLLSSDSQLSEKVEQAKAILEECKSLNQQNASLIELNIASMNRFAQALQATRNVSSMTYNDKGKTSTISTLGNDFKA</sequence>
<keyword evidence="5" id="KW-0969">Cilium</keyword>
<keyword evidence="4" id="KW-0175">Coiled coil</keyword>
<dbReference type="InterPro" id="IPR036679">
    <property type="entry name" value="FlgN-like_sf"/>
</dbReference>
<keyword evidence="5" id="KW-0282">Flagellum</keyword>
<evidence type="ECO:0000256" key="3">
    <source>
        <dbReference type="ARBA" id="ARBA00022795"/>
    </source>
</evidence>
<keyword evidence="5" id="KW-0966">Cell projection</keyword>
<dbReference type="RefSeq" id="WP_248994401.1">
    <property type="nucleotide sequence ID" value="NZ_JAKIKP010000002.1"/>
</dbReference>
<gene>
    <name evidence="5" type="ORF">L2672_03210</name>
</gene>
<dbReference type="AlphaFoldDB" id="A0A9X1ZLJ7"/>
<dbReference type="Proteomes" id="UP001139333">
    <property type="component" value="Unassembled WGS sequence"/>
</dbReference>
<evidence type="ECO:0000256" key="1">
    <source>
        <dbReference type="ARBA" id="ARBA00002397"/>
    </source>
</evidence>
<comment type="function">
    <text evidence="1">Required for the efficient initiation of filament assembly.</text>
</comment>
<evidence type="ECO:0000313" key="5">
    <source>
        <dbReference type="EMBL" id="MCL1141715.1"/>
    </source>
</evidence>
<evidence type="ECO:0000313" key="6">
    <source>
        <dbReference type="Proteomes" id="UP001139333"/>
    </source>
</evidence>
<feature type="coiled-coil region" evidence="4">
    <location>
        <begin position="73"/>
        <end position="100"/>
    </location>
</feature>
<keyword evidence="3" id="KW-1005">Bacterial flagellum biogenesis</keyword>
<dbReference type="Pfam" id="PF05130">
    <property type="entry name" value="FlgN"/>
    <property type="match status" value="1"/>
</dbReference>